<keyword evidence="3" id="KW-0677">Repeat</keyword>
<dbReference type="PROSITE" id="PS50004">
    <property type="entry name" value="C2"/>
    <property type="match status" value="2"/>
</dbReference>
<keyword evidence="7" id="KW-1185">Reference proteome</keyword>
<dbReference type="SMART" id="SM00239">
    <property type="entry name" value="C2"/>
    <property type="match status" value="2"/>
</dbReference>
<sequence>MSNIYESAATTLGLFNSPCLTKVELRVACKGISDRDALSKPDPCVVLKMQSHGQWFEVDRTEVIRSSIIPVFSKVFTVDYYFEEVQRLRFELHDISSNHNGLKEADFLGAMECTLGQIVSQRKLSKSLLKQGNTTGKSSITVTAEELSGNDDYVELAFSAKKLDDKDFFSKSDPFLEIFRVNDDGTASLVHRTETIMNNLSPVWKSFKVSLNTLCSGDHERELKCTVWDWDSNGKHDFIGEFQTTFKEMKSAMDGKLIQWECINPKYQVKKKNYRNSGMVILTLCKIIKMHSFLDYIMGGCQIQFTVAIDFTASNGDPRNSCSLHYIHPYQPNEYLKALIAVGEICQDYDSDKMFPAFGFGAQIPPDFKVSHDFAVNFDEDNPECAGIQGVVEAYQNCLPKIQLYGPTNIAPIIQKVADSASEEMHTKEAMEYFILLILTDGVITDMADTREAIVHASHLPMSVIIVGIGSADFSDMQMLDGDDGILRSPKGEPVLRDIVQFVPFRNFKHASPAALAKSVLAEVPNQVVDYYNGKGIKPKCMSDYETSRAFSP</sequence>
<gene>
    <name evidence="6" type="ORF">ABG768_011959</name>
</gene>
<dbReference type="GO" id="GO:0005544">
    <property type="term" value="F:calcium-dependent phospholipid binding"/>
    <property type="evidence" value="ECO:0007669"/>
    <property type="project" value="InterPro"/>
</dbReference>
<evidence type="ECO:0000256" key="3">
    <source>
        <dbReference type="ARBA" id="ARBA00022737"/>
    </source>
</evidence>
<dbReference type="Pfam" id="PF07002">
    <property type="entry name" value="Copine"/>
    <property type="match status" value="1"/>
</dbReference>
<name>A0AAW1ZA16_CULAL</name>
<comment type="similarity">
    <text evidence="1">Belongs to the copine family.</text>
</comment>
<dbReference type="CDD" id="cd04048">
    <property type="entry name" value="C2A_Copine"/>
    <property type="match status" value="1"/>
</dbReference>
<organism evidence="6 7">
    <name type="scientific">Culter alburnus</name>
    <name type="common">Topmouth culter</name>
    <dbReference type="NCBI Taxonomy" id="194366"/>
    <lineage>
        <taxon>Eukaryota</taxon>
        <taxon>Metazoa</taxon>
        <taxon>Chordata</taxon>
        <taxon>Craniata</taxon>
        <taxon>Vertebrata</taxon>
        <taxon>Euteleostomi</taxon>
        <taxon>Actinopterygii</taxon>
        <taxon>Neopterygii</taxon>
        <taxon>Teleostei</taxon>
        <taxon>Ostariophysi</taxon>
        <taxon>Cypriniformes</taxon>
        <taxon>Xenocyprididae</taxon>
        <taxon>Xenocypridinae</taxon>
        <taxon>Culter</taxon>
    </lineage>
</organism>
<keyword evidence="4" id="KW-0106">Calcium</keyword>
<dbReference type="PANTHER" id="PTHR10857">
    <property type="entry name" value="COPINE"/>
    <property type="match status" value="1"/>
</dbReference>
<evidence type="ECO:0000256" key="2">
    <source>
        <dbReference type="ARBA" id="ARBA00022723"/>
    </source>
</evidence>
<dbReference type="AlphaFoldDB" id="A0AAW1ZA16"/>
<dbReference type="InterPro" id="IPR000008">
    <property type="entry name" value="C2_dom"/>
</dbReference>
<dbReference type="InterPro" id="IPR002035">
    <property type="entry name" value="VWF_A"/>
</dbReference>
<proteinExistence type="inferred from homology"/>
<dbReference type="InterPro" id="IPR035892">
    <property type="entry name" value="C2_domain_sf"/>
</dbReference>
<dbReference type="PANTHER" id="PTHR10857:SF4">
    <property type="entry name" value="COPINE-4"/>
    <property type="match status" value="1"/>
</dbReference>
<comment type="caution">
    <text evidence="6">The sequence shown here is derived from an EMBL/GenBank/DDBJ whole genome shotgun (WGS) entry which is preliminary data.</text>
</comment>
<dbReference type="Gene3D" id="2.60.40.150">
    <property type="entry name" value="C2 domain"/>
    <property type="match status" value="2"/>
</dbReference>
<dbReference type="Proteomes" id="UP001479290">
    <property type="component" value="Unassembled WGS sequence"/>
</dbReference>
<evidence type="ECO:0000256" key="4">
    <source>
        <dbReference type="ARBA" id="ARBA00022837"/>
    </source>
</evidence>
<evidence type="ECO:0000313" key="6">
    <source>
        <dbReference type="EMBL" id="KAK9957738.1"/>
    </source>
</evidence>
<keyword evidence="2" id="KW-0479">Metal-binding</keyword>
<dbReference type="FunFam" id="2.60.40.150:FF:000083">
    <property type="entry name" value="Copine 4"/>
    <property type="match status" value="1"/>
</dbReference>
<dbReference type="SUPFAM" id="SSF53300">
    <property type="entry name" value="vWA-like"/>
    <property type="match status" value="1"/>
</dbReference>
<dbReference type="GO" id="GO:0071277">
    <property type="term" value="P:cellular response to calcium ion"/>
    <property type="evidence" value="ECO:0007669"/>
    <property type="project" value="TreeGrafter"/>
</dbReference>
<dbReference type="SMART" id="SM00327">
    <property type="entry name" value="VWA"/>
    <property type="match status" value="1"/>
</dbReference>
<dbReference type="InterPro" id="IPR010734">
    <property type="entry name" value="Copine_C"/>
</dbReference>
<dbReference type="GO" id="GO:0005886">
    <property type="term" value="C:plasma membrane"/>
    <property type="evidence" value="ECO:0007669"/>
    <property type="project" value="TreeGrafter"/>
</dbReference>
<dbReference type="InterPro" id="IPR036465">
    <property type="entry name" value="vWFA_dom_sf"/>
</dbReference>
<protein>
    <recommendedName>
        <fullName evidence="5">C2 domain-containing protein</fullName>
    </recommendedName>
</protein>
<feature type="domain" description="C2" evidence="5">
    <location>
        <begin position="134"/>
        <end position="261"/>
    </location>
</feature>
<reference evidence="6 7" key="1">
    <citation type="submission" date="2024-05" db="EMBL/GenBank/DDBJ databases">
        <title>A high-quality chromosomal-level genome assembly of Topmouth culter (Culter alburnus).</title>
        <authorList>
            <person name="Zhao H."/>
        </authorList>
    </citation>
    <scope>NUCLEOTIDE SEQUENCE [LARGE SCALE GENOMIC DNA]</scope>
    <source>
        <strain evidence="6">CATC2023</strain>
        <tissue evidence="6">Muscle</tissue>
    </source>
</reference>
<dbReference type="EMBL" id="JAWDJR010000019">
    <property type="protein sequence ID" value="KAK9957738.1"/>
    <property type="molecule type" value="Genomic_DNA"/>
</dbReference>
<dbReference type="Pfam" id="PF00168">
    <property type="entry name" value="C2"/>
    <property type="match status" value="2"/>
</dbReference>
<evidence type="ECO:0000256" key="1">
    <source>
        <dbReference type="ARBA" id="ARBA00009048"/>
    </source>
</evidence>
<dbReference type="GO" id="GO:0046872">
    <property type="term" value="F:metal ion binding"/>
    <property type="evidence" value="ECO:0007669"/>
    <property type="project" value="UniProtKB-KW"/>
</dbReference>
<dbReference type="CDD" id="cd04047">
    <property type="entry name" value="C2B_Copine"/>
    <property type="match status" value="1"/>
</dbReference>
<dbReference type="FunFam" id="2.60.40.150:FF:000132">
    <property type="entry name" value="Copine 7"/>
    <property type="match status" value="1"/>
</dbReference>
<dbReference type="InterPro" id="IPR045052">
    <property type="entry name" value="Copine"/>
</dbReference>
<evidence type="ECO:0000313" key="7">
    <source>
        <dbReference type="Proteomes" id="UP001479290"/>
    </source>
</evidence>
<feature type="domain" description="C2" evidence="5">
    <location>
        <begin position="1"/>
        <end position="128"/>
    </location>
</feature>
<dbReference type="InterPro" id="IPR037768">
    <property type="entry name" value="C2B_Copine"/>
</dbReference>
<dbReference type="SUPFAM" id="SSF49562">
    <property type="entry name" value="C2 domain (Calcium/lipid-binding domain, CaLB)"/>
    <property type="match status" value="2"/>
</dbReference>
<accession>A0AAW1ZA16</accession>
<dbReference type="Gene3D" id="3.40.50.410">
    <property type="entry name" value="von Willebrand factor, type A domain"/>
    <property type="match status" value="1"/>
</dbReference>
<evidence type="ECO:0000259" key="5">
    <source>
        <dbReference type="PROSITE" id="PS50004"/>
    </source>
</evidence>
<dbReference type="FunFam" id="3.40.50.410:FF:000042">
    <property type="entry name" value="Copine 4"/>
    <property type="match status" value="1"/>
</dbReference>
<dbReference type="CDD" id="cd01459">
    <property type="entry name" value="vWA_copine_like"/>
    <property type="match status" value="1"/>
</dbReference>